<name>A0A218WA04_PUNGR</name>
<dbReference type="AlphaFoldDB" id="A0A218WA04"/>
<feature type="compositionally biased region" description="Basic and acidic residues" evidence="1">
    <location>
        <begin position="51"/>
        <end position="63"/>
    </location>
</feature>
<feature type="compositionally biased region" description="Basic residues" evidence="1">
    <location>
        <begin position="40"/>
        <end position="50"/>
    </location>
</feature>
<evidence type="ECO:0000313" key="3">
    <source>
        <dbReference type="Proteomes" id="UP000197138"/>
    </source>
</evidence>
<comment type="caution">
    <text evidence="2">The sequence shown here is derived from an EMBL/GenBank/DDBJ whole genome shotgun (WGS) entry which is preliminary data.</text>
</comment>
<proteinExistence type="predicted"/>
<feature type="region of interest" description="Disordered" evidence="1">
    <location>
        <begin position="1"/>
        <end position="69"/>
    </location>
</feature>
<protein>
    <submittedName>
        <fullName evidence="2">Uncharacterized protein</fullName>
    </submittedName>
</protein>
<dbReference type="EMBL" id="MTKT01004864">
    <property type="protein sequence ID" value="OWM69605.1"/>
    <property type="molecule type" value="Genomic_DNA"/>
</dbReference>
<dbReference type="Proteomes" id="UP000197138">
    <property type="component" value="Unassembled WGS sequence"/>
</dbReference>
<evidence type="ECO:0000256" key="1">
    <source>
        <dbReference type="SAM" id="MobiDB-lite"/>
    </source>
</evidence>
<gene>
    <name evidence="2" type="ORF">CDL15_Pgr014066</name>
</gene>
<sequence>MEGMSATQPPGGNAGAVVEEIPRASLEAAREGKGTSRGLVRTRKERRGRATRIEDNQEMEEGHGFPVPDDVVPRATVAG</sequence>
<accession>A0A218WA04</accession>
<evidence type="ECO:0000313" key="2">
    <source>
        <dbReference type="EMBL" id="OWM69605.1"/>
    </source>
</evidence>
<feature type="compositionally biased region" description="Polar residues" evidence="1">
    <location>
        <begin position="1"/>
        <end position="10"/>
    </location>
</feature>
<organism evidence="2 3">
    <name type="scientific">Punica granatum</name>
    <name type="common">Pomegranate</name>
    <dbReference type="NCBI Taxonomy" id="22663"/>
    <lineage>
        <taxon>Eukaryota</taxon>
        <taxon>Viridiplantae</taxon>
        <taxon>Streptophyta</taxon>
        <taxon>Embryophyta</taxon>
        <taxon>Tracheophyta</taxon>
        <taxon>Spermatophyta</taxon>
        <taxon>Magnoliopsida</taxon>
        <taxon>eudicotyledons</taxon>
        <taxon>Gunneridae</taxon>
        <taxon>Pentapetalae</taxon>
        <taxon>rosids</taxon>
        <taxon>malvids</taxon>
        <taxon>Myrtales</taxon>
        <taxon>Lythraceae</taxon>
        <taxon>Punica</taxon>
    </lineage>
</organism>
<reference evidence="3" key="1">
    <citation type="journal article" date="2017" name="Plant J.">
        <title>The pomegranate (Punica granatum L.) genome and the genomics of punicalagin biosynthesis.</title>
        <authorList>
            <person name="Qin G."/>
            <person name="Xu C."/>
            <person name="Ming R."/>
            <person name="Tang H."/>
            <person name="Guyot R."/>
            <person name="Kramer E.M."/>
            <person name="Hu Y."/>
            <person name="Yi X."/>
            <person name="Qi Y."/>
            <person name="Xu X."/>
            <person name="Gao Z."/>
            <person name="Pan H."/>
            <person name="Jian J."/>
            <person name="Tian Y."/>
            <person name="Yue Z."/>
            <person name="Xu Y."/>
        </authorList>
    </citation>
    <scope>NUCLEOTIDE SEQUENCE [LARGE SCALE GENOMIC DNA]</scope>
    <source>
        <strain evidence="3">cv. Dabenzi</strain>
    </source>
</reference>